<dbReference type="GO" id="GO:0016740">
    <property type="term" value="F:transferase activity"/>
    <property type="evidence" value="ECO:0007669"/>
    <property type="project" value="UniProtKB-KW"/>
</dbReference>
<feature type="domain" description="L,D-TPase catalytic" evidence="9">
    <location>
        <begin position="435"/>
        <end position="619"/>
    </location>
</feature>
<accession>A0A2R4XNN1</accession>
<dbReference type="GO" id="GO:0009252">
    <property type="term" value="P:peptidoglycan biosynthetic process"/>
    <property type="evidence" value="ECO:0007669"/>
    <property type="project" value="UniProtKB-UniPathway"/>
</dbReference>
<dbReference type="Proteomes" id="UP000244571">
    <property type="component" value="Chromosome"/>
</dbReference>
<evidence type="ECO:0000256" key="3">
    <source>
        <dbReference type="ARBA" id="ARBA00022679"/>
    </source>
</evidence>
<keyword evidence="4 7" id="KW-0133">Cell shape</keyword>
<dbReference type="PANTHER" id="PTHR41533">
    <property type="entry name" value="L,D-TRANSPEPTIDASE HI_1667-RELATED"/>
    <property type="match status" value="1"/>
</dbReference>
<dbReference type="UniPathway" id="UPA00219"/>
<dbReference type="Pfam" id="PF03734">
    <property type="entry name" value="YkuD"/>
    <property type="match status" value="1"/>
</dbReference>
<dbReference type="GO" id="GO:0004180">
    <property type="term" value="F:carboxypeptidase activity"/>
    <property type="evidence" value="ECO:0007669"/>
    <property type="project" value="UniProtKB-ARBA"/>
</dbReference>
<feature type="active site" description="Proton donor/acceptor" evidence="7">
    <location>
        <position position="572"/>
    </location>
</feature>
<dbReference type="PROSITE" id="PS52029">
    <property type="entry name" value="LD_TPASE"/>
    <property type="match status" value="1"/>
</dbReference>
<dbReference type="GO" id="GO:0008360">
    <property type="term" value="P:regulation of cell shape"/>
    <property type="evidence" value="ECO:0007669"/>
    <property type="project" value="UniProtKB-UniRule"/>
</dbReference>
<keyword evidence="5 7" id="KW-0573">Peptidoglycan synthesis</keyword>
<keyword evidence="11" id="KW-1185">Reference proteome</keyword>
<protein>
    <submittedName>
        <fullName evidence="10">Murein L,D-transpeptidase</fullName>
    </submittedName>
</protein>
<dbReference type="AlphaFoldDB" id="A0A2R4XNN1"/>
<evidence type="ECO:0000259" key="9">
    <source>
        <dbReference type="PROSITE" id="PS52029"/>
    </source>
</evidence>
<keyword evidence="6 7" id="KW-0961">Cell wall biogenesis/degradation</keyword>
<dbReference type="InterPro" id="IPR038063">
    <property type="entry name" value="Transpep_catalytic_dom"/>
</dbReference>
<dbReference type="SUPFAM" id="SSF141523">
    <property type="entry name" value="L,D-transpeptidase catalytic domain-like"/>
    <property type="match status" value="1"/>
</dbReference>
<dbReference type="Pfam" id="PF01471">
    <property type="entry name" value="PG_binding_1"/>
    <property type="match status" value="1"/>
</dbReference>
<dbReference type="PANTHER" id="PTHR41533:SF2">
    <property type="entry name" value="BLR7131 PROTEIN"/>
    <property type="match status" value="1"/>
</dbReference>
<dbReference type="EMBL" id="CP028901">
    <property type="protein sequence ID" value="AWB35401.1"/>
    <property type="molecule type" value="Genomic_DNA"/>
</dbReference>
<dbReference type="InterPro" id="IPR036365">
    <property type="entry name" value="PGBD-like_sf"/>
</dbReference>
<proteinExistence type="inferred from homology"/>
<dbReference type="Pfam" id="PF20142">
    <property type="entry name" value="Scaffold"/>
    <property type="match status" value="1"/>
</dbReference>
<dbReference type="SUPFAM" id="SSF47090">
    <property type="entry name" value="PGBD-like"/>
    <property type="match status" value="1"/>
</dbReference>
<evidence type="ECO:0000256" key="2">
    <source>
        <dbReference type="ARBA" id="ARBA00005992"/>
    </source>
</evidence>
<evidence type="ECO:0000256" key="7">
    <source>
        <dbReference type="PROSITE-ProRule" id="PRU01373"/>
    </source>
</evidence>
<evidence type="ECO:0000313" key="10">
    <source>
        <dbReference type="EMBL" id="AWB35401.1"/>
    </source>
</evidence>
<dbReference type="Gene3D" id="2.40.440.10">
    <property type="entry name" value="L,D-transpeptidase catalytic domain-like"/>
    <property type="match status" value="1"/>
</dbReference>
<comment type="similarity">
    <text evidence="2">Belongs to the YkuD family.</text>
</comment>
<sequence length="672" mass="74612">MVTRAAGILLFYGPHRTGSRRGYAPCAERVRPLAASLPTSTTFATFARSEARAQVHDRASDPENLPTNSEGRMPSASDMSSAIDLTVSTPRVGDLYPSGFEKSACSPVLPASLRSPESCNPRQICRAGLFKTWLCALTIVLTQASLVLTAPAQAQTAVQPAMQPSLQPITPVLSPDAMVPQTALWFDGSVPKPQVEQALEVMRRADLDGLRVQDYRPDLLQAEILALTQTPSGQVDPARVAELDAMLTAAMERFLSDLVLGRVSPKDVHQDFDDAPAHEFDASAYLRQALAQGDLTNAVAQAAPKFPLYPLLKQWLARYRQIQGDPAWEGDLALPAGGKLEAGQTYPDAQRMRGRLKLLGDYVVMPGVQEPQDAVYDADLKRAVRSFQERHGLTVDGVVGKQTIEALNVKPADRIRQIELSMERVRWTPLQHADRLLVVNIPGFMLYGYETDGLGNIDVQLEMRVVIGRALNHRTPLFDESMRYIEFSPYWNIPPSIARSETIPAIKRDPGYFSRQQLEFVDGAGNVFQEVTPQRLDAVRAGQLRIRQRPGPRNALGDVKFVFPNNMNIFMHHTPATQLFSRSRRDFSHGCIRVEAPVDLARFVLANDPAWDENRIRQAMGLGRSNTTRLQQPVPVVIAYSTVMARDNGKIYFYSDIYGHDERLGLALEQRL</sequence>
<dbReference type="InterPro" id="IPR045380">
    <property type="entry name" value="LD_TPept_scaffold_dom"/>
</dbReference>
<evidence type="ECO:0000256" key="5">
    <source>
        <dbReference type="ARBA" id="ARBA00022984"/>
    </source>
</evidence>
<dbReference type="InterPro" id="IPR052905">
    <property type="entry name" value="LD-transpeptidase_YkuD-like"/>
</dbReference>
<evidence type="ECO:0000256" key="6">
    <source>
        <dbReference type="ARBA" id="ARBA00023316"/>
    </source>
</evidence>
<name>A0A2R4XNN1_9BURK</name>
<dbReference type="InterPro" id="IPR005490">
    <property type="entry name" value="LD_TPept_cat_dom"/>
</dbReference>
<keyword evidence="3" id="KW-0808">Transferase</keyword>
<evidence type="ECO:0000256" key="1">
    <source>
        <dbReference type="ARBA" id="ARBA00004752"/>
    </source>
</evidence>
<feature type="region of interest" description="Disordered" evidence="8">
    <location>
        <begin position="51"/>
        <end position="79"/>
    </location>
</feature>
<feature type="compositionally biased region" description="Basic and acidic residues" evidence="8">
    <location>
        <begin position="51"/>
        <end position="61"/>
    </location>
</feature>
<dbReference type="KEGG" id="boz:DBV39_18485"/>
<dbReference type="GO" id="GO:0071555">
    <property type="term" value="P:cell wall organization"/>
    <property type="evidence" value="ECO:0007669"/>
    <property type="project" value="UniProtKB-UniRule"/>
</dbReference>
<evidence type="ECO:0000256" key="8">
    <source>
        <dbReference type="SAM" id="MobiDB-lite"/>
    </source>
</evidence>
<organism evidence="10 11">
    <name type="scientific">Orrella marina</name>
    <dbReference type="NCBI Taxonomy" id="2163011"/>
    <lineage>
        <taxon>Bacteria</taxon>
        <taxon>Pseudomonadati</taxon>
        <taxon>Pseudomonadota</taxon>
        <taxon>Betaproteobacteria</taxon>
        <taxon>Burkholderiales</taxon>
        <taxon>Alcaligenaceae</taxon>
        <taxon>Orrella</taxon>
    </lineage>
</organism>
<feature type="active site" description="Nucleophile" evidence="7">
    <location>
        <position position="591"/>
    </location>
</feature>
<reference evidence="10 11" key="1">
    <citation type="submission" date="2018-04" db="EMBL/GenBank/DDBJ databases">
        <title>Bordetella sp. HZ20 isolated from seawater.</title>
        <authorList>
            <person name="Sun C."/>
        </authorList>
    </citation>
    <scope>NUCLEOTIDE SEQUENCE [LARGE SCALE GENOMIC DNA]</scope>
    <source>
        <strain evidence="10 11">HZ20</strain>
    </source>
</reference>
<evidence type="ECO:0000313" key="11">
    <source>
        <dbReference type="Proteomes" id="UP000244571"/>
    </source>
</evidence>
<dbReference type="InterPro" id="IPR002477">
    <property type="entry name" value="Peptidoglycan-bd-like"/>
</dbReference>
<gene>
    <name evidence="10" type="ORF">DBV39_18485</name>
</gene>
<comment type="pathway">
    <text evidence="1 7">Cell wall biogenesis; peptidoglycan biosynthesis.</text>
</comment>
<evidence type="ECO:0000256" key="4">
    <source>
        <dbReference type="ARBA" id="ARBA00022960"/>
    </source>
</evidence>
<dbReference type="Gene3D" id="1.10.101.10">
    <property type="entry name" value="PGBD-like superfamily/PGBD"/>
    <property type="match status" value="1"/>
</dbReference>
<dbReference type="InterPro" id="IPR036366">
    <property type="entry name" value="PGBDSf"/>
</dbReference>
<dbReference type="CDD" id="cd16913">
    <property type="entry name" value="YkuD_like"/>
    <property type="match status" value="1"/>
</dbReference>